<keyword evidence="2" id="KW-1185">Reference proteome</keyword>
<sequence length="171" mass="18361">MERAAAACAARPPGTYNARMRRSFRGVAVGGTTVALLVGLGPAQAERLAPTWRDWFPALPADLESRARGAAVDDGRYALTELRPGVYMTTTGRPDRCSVRPEPTARAEAGSVALSAVATGPEPRGPEYFMFEGDTEGGLYAAFVFSGGCTWRWVGGPQDAQRWFSEYTGPR</sequence>
<comment type="caution">
    <text evidence="1">The sequence shown here is derived from an EMBL/GenBank/DDBJ whole genome shotgun (WGS) entry which is preliminary data.</text>
</comment>
<accession>A0A3D9SZ40</accession>
<protein>
    <submittedName>
        <fullName evidence="1">Uncharacterized protein</fullName>
    </submittedName>
</protein>
<evidence type="ECO:0000313" key="2">
    <source>
        <dbReference type="Proteomes" id="UP000256661"/>
    </source>
</evidence>
<gene>
    <name evidence="1" type="ORF">DFJ69_6442</name>
</gene>
<reference evidence="1 2" key="1">
    <citation type="submission" date="2018-08" db="EMBL/GenBank/DDBJ databases">
        <title>Sequencing the genomes of 1000 actinobacteria strains.</title>
        <authorList>
            <person name="Klenk H.-P."/>
        </authorList>
    </citation>
    <scope>NUCLEOTIDE SEQUENCE [LARGE SCALE GENOMIC DNA]</scope>
    <source>
        <strain evidence="1 2">DSM 43927</strain>
    </source>
</reference>
<name>A0A3D9SZ40_9ACTN</name>
<organism evidence="1 2">
    <name type="scientific">Thermomonospora umbrina</name>
    <dbReference type="NCBI Taxonomy" id="111806"/>
    <lineage>
        <taxon>Bacteria</taxon>
        <taxon>Bacillati</taxon>
        <taxon>Actinomycetota</taxon>
        <taxon>Actinomycetes</taxon>
        <taxon>Streptosporangiales</taxon>
        <taxon>Thermomonosporaceae</taxon>
        <taxon>Thermomonospora</taxon>
    </lineage>
</organism>
<evidence type="ECO:0000313" key="1">
    <source>
        <dbReference type="EMBL" id="REF00848.1"/>
    </source>
</evidence>
<proteinExistence type="predicted"/>
<dbReference type="Proteomes" id="UP000256661">
    <property type="component" value="Unassembled WGS sequence"/>
</dbReference>
<dbReference type="EMBL" id="QTTT01000001">
    <property type="protein sequence ID" value="REF00848.1"/>
    <property type="molecule type" value="Genomic_DNA"/>
</dbReference>
<dbReference type="AlphaFoldDB" id="A0A3D9SZ40"/>